<dbReference type="GO" id="GO:0016887">
    <property type="term" value="F:ATP hydrolysis activity"/>
    <property type="evidence" value="ECO:0007669"/>
    <property type="project" value="InterPro"/>
</dbReference>
<feature type="transmembrane region" description="Helical" evidence="12">
    <location>
        <begin position="611"/>
        <end position="629"/>
    </location>
</feature>
<feature type="transmembrane region" description="Helical" evidence="12">
    <location>
        <begin position="1406"/>
        <end position="1428"/>
    </location>
</feature>
<feature type="transmembrane region" description="Helical" evidence="12">
    <location>
        <begin position="1173"/>
        <end position="1192"/>
    </location>
</feature>
<keyword evidence="4" id="KW-1003">Cell membrane</keyword>
<feature type="transmembrane region" description="Helical" evidence="12">
    <location>
        <begin position="1316"/>
        <end position="1334"/>
    </location>
</feature>
<keyword evidence="15" id="KW-1185">Reference proteome</keyword>
<dbReference type="OrthoDB" id="245989at2759"/>
<protein>
    <submittedName>
        <fullName evidence="14">ABC transporter</fullName>
    </submittedName>
</protein>
<dbReference type="InterPro" id="IPR029481">
    <property type="entry name" value="ABC_trans_N"/>
</dbReference>
<feature type="transmembrane region" description="Helical" evidence="12">
    <location>
        <begin position="1212"/>
        <end position="1243"/>
    </location>
</feature>
<keyword evidence="9 12" id="KW-0472">Membrane</keyword>
<dbReference type="InterPro" id="IPR010929">
    <property type="entry name" value="PDR_CDR_ABC"/>
</dbReference>
<dbReference type="Pfam" id="PF00005">
    <property type="entry name" value="ABC_tran"/>
    <property type="match status" value="2"/>
</dbReference>
<evidence type="ECO:0000256" key="8">
    <source>
        <dbReference type="ARBA" id="ARBA00022989"/>
    </source>
</evidence>
<dbReference type="InterPro" id="IPR013525">
    <property type="entry name" value="ABC2_TM"/>
</dbReference>
<evidence type="ECO:0000256" key="3">
    <source>
        <dbReference type="ARBA" id="ARBA00022448"/>
    </source>
</evidence>
<evidence type="ECO:0000256" key="11">
    <source>
        <dbReference type="SAM" id="MobiDB-lite"/>
    </source>
</evidence>
<dbReference type="FunFam" id="3.40.50.300:FF:000054">
    <property type="entry name" value="ABC multidrug transporter atrF"/>
    <property type="match status" value="1"/>
</dbReference>
<dbReference type="CDD" id="cd03232">
    <property type="entry name" value="ABCG_PDR_domain2"/>
    <property type="match status" value="1"/>
</dbReference>
<dbReference type="InterPro" id="IPR003439">
    <property type="entry name" value="ABC_transporter-like_ATP-bd"/>
</dbReference>
<dbReference type="GO" id="GO:0140359">
    <property type="term" value="F:ABC-type transporter activity"/>
    <property type="evidence" value="ECO:0007669"/>
    <property type="project" value="InterPro"/>
</dbReference>
<dbReference type="Pfam" id="PF14510">
    <property type="entry name" value="ABC_trans_N"/>
    <property type="match status" value="1"/>
</dbReference>
<keyword evidence="6" id="KW-0547">Nucleotide-binding</keyword>
<organism evidence="14 15">
    <name type="scientific">Melanomma pulvis-pyrius CBS 109.77</name>
    <dbReference type="NCBI Taxonomy" id="1314802"/>
    <lineage>
        <taxon>Eukaryota</taxon>
        <taxon>Fungi</taxon>
        <taxon>Dikarya</taxon>
        <taxon>Ascomycota</taxon>
        <taxon>Pezizomycotina</taxon>
        <taxon>Dothideomycetes</taxon>
        <taxon>Pleosporomycetidae</taxon>
        <taxon>Pleosporales</taxon>
        <taxon>Melanommataceae</taxon>
        <taxon>Melanomma</taxon>
    </lineage>
</organism>
<dbReference type="FunFam" id="3.40.50.300:FF:001465">
    <property type="entry name" value="ABC multidrug transporter (Eurofung)"/>
    <property type="match status" value="1"/>
</dbReference>
<reference evidence="14" key="1">
    <citation type="journal article" date="2020" name="Stud. Mycol.">
        <title>101 Dothideomycetes genomes: a test case for predicting lifestyles and emergence of pathogens.</title>
        <authorList>
            <person name="Haridas S."/>
            <person name="Albert R."/>
            <person name="Binder M."/>
            <person name="Bloem J."/>
            <person name="Labutti K."/>
            <person name="Salamov A."/>
            <person name="Andreopoulos B."/>
            <person name="Baker S."/>
            <person name="Barry K."/>
            <person name="Bills G."/>
            <person name="Bluhm B."/>
            <person name="Cannon C."/>
            <person name="Castanera R."/>
            <person name="Culley D."/>
            <person name="Daum C."/>
            <person name="Ezra D."/>
            <person name="Gonzalez J."/>
            <person name="Henrissat B."/>
            <person name="Kuo A."/>
            <person name="Liang C."/>
            <person name="Lipzen A."/>
            <person name="Lutzoni F."/>
            <person name="Magnuson J."/>
            <person name="Mondo S."/>
            <person name="Nolan M."/>
            <person name="Ohm R."/>
            <person name="Pangilinan J."/>
            <person name="Park H.-J."/>
            <person name="Ramirez L."/>
            <person name="Alfaro M."/>
            <person name="Sun H."/>
            <person name="Tritt A."/>
            <person name="Yoshinaga Y."/>
            <person name="Zwiers L.-H."/>
            <person name="Turgeon B."/>
            <person name="Goodwin S."/>
            <person name="Spatafora J."/>
            <person name="Crous P."/>
            <person name="Grigoriev I."/>
        </authorList>
    </citation>
    <scope>NUCLEOTIDE SEQUENCE</scope>
    <source>
        <strain evidence="14">CBS 109.77</strain>
    </source>
</reference>
<evidence type="ECO:0000313" key="14">
    <source>
        <dbReference type="EMBL" id="KAF2786181.1"/>
    </source>
</evidence>
<feature type="transmembrane region" description="Helical" evidence="12">
    <location>
        <begin position="554"/>
        <end position="573"/>
    </location>
</feature>
<feature type="transmembrane region" description="Helical" evidence="12">
    <location>
        <begin position="722"/>
        <end position="743"/>
    </location>
</feature>
<keyword evidence="3" id="KW-0813">Transport</keyword>
<sequence length="1440" mass="160514">MPDRRASISSIAGIPAGTGEDIFRRLSRTFSGKSRNSTHEDGIELFEDDIEDDASGKTDVEQWRLADHVKEIRINDQTEGRSLGVTWQDLTVKVMPSDARLQENVLSQFNIPQQVKEGRHKPSLKTILDKSSGCVKPGEMLLVLGRPGSGCTTLLKMLANKRKGYAEVDGDVHFGSLHAKEAEKYRGSIVINTEEELFYPTLTVGRTMDFATRLNVPNTLPNDIKSSEEYREKFKAFLLDSMGISHTVDTKVGDAFVRGVSGGERKRVSIIETLCTRGSVTCWDNSTRGLDASTALEYTRALRCLTDEMGLATIVTLYQAGNGIYDLFDKVLVLDEGKQVFYGPRNLARPFMESHGFVCGDGANVADFLTGVTVPSERQITPEFETRFPRNNIELEQVYNQSPIKTDMDRELVYPTTDEARRNTRKFCEAIALDKATQLPKSSPMTVSFPTQVKACVIRQYQIIWGDKATFFIKQGSTLVQALVAGSLFYNAPDNSAGLFVKGGALFLALLYNSLMAMSEVTDSYAGRPILAKQKNFAFYNPAAFCIAQITADVPILFTQVTVFIVILYWMTALKATAEAFFTCWFIVYLVTFVMTAFFRMIGAAFPNFDAASKVSGFSVTALILYIGYQIRKPSMHPWFVWIYWINPLSYGFESLMANEFKGVEIPCVYANLIPNYLPQYQDSTHQACTGVGGATPGATVVMGEAYLESLSYSPSHIWRNVGILFAWWALFVGLTIAFTLNWDDAAGSTGSLLIPRENHKKVPLRVTHRDEEATADEKGPSGNTTSGSDEANRSQDQLGANLMRNTSVFTWRNLSYVVQTPSGDRTLLENVHGYVKPGMLGALMGSSGAGKTTLLDVLAQRKTEGTIHGEILVDGRPLPVSFQRSAGYCEQLDVHEAYATVREALEFSALLRQSRDTPREEKLAYVSTIIDLLELNDLEHTLIGKVGAGLSVEQRKRVTIGVELVSKPSILIFLDEPTSGLDGQAAYNTVRFLRKLANVGQAVLVTIHQPSAQLFAQFDTLLLLAKGGKTVYFGDIGDNANTIKEYFARYDAPCPPNTNPAEHMIDVVTRAHSQGRDWHEIWLDSPEARTMHQDLEHIISEAASKPPGTEDDGHEFAISLWAQTRIVTQRMNVSLYRNIDYVNNKFALHIGVALFVGFSFWQIGNSVADQQLILFSVFNYIFVAAGVMTQLQPLFIERRDLYETREKKSKMYSWIAFVTGLIVSEIPYLIICGILYFLCFYYTAGLPSASDKAGAVFFVMLVYQFIYTGIGQFVAAYAPNAVFASLVNPLLLGTLVSFCGVLVPYAQIQVFWRYWIYYLNPFNYLMGSLLVFTDFDWEVNCNEAEFAIFDPPSNQTCGQYLDAWVNGPGSRTNLINPDASADCRVCQYTRGSDYLYALNLSDYYYGWRDAAICVLFAISSYAMVFLLMKLRTKASKKAE</sequence>
<feature type="transmembrane region" description="Helical" evidence="12">
    <location>
        <begin position="1282"/>
        <end position="1304"/>
    </location>
</feature>
<accession>A0A6A6WQJ5</accession>
<dbReference type="InterPro" id="IPR043926">
    <property type="entry name" value="ABCG_dom"/>
</dbReference>
<dbReference type="Pfam" id="PF19055">
    <property type="entry name" value="ABC2_membrane_7"/>
    <property type="match status" value="1"/>
</dbReference>
<dbReference type="InterPro" id="IPR003593">
    <property type="entry name" value="AAA+_ATPase"/>
</dbReference>
<dbReference type="Gene3D" id="3.40.50.300">
    <property type="entry name" value="P-loop containing nucleotide triphosphate hydrolases"/>
    <property type="match status" value="2"/>
</dbReference>
<dbReference type="PANTHER" id="PTHR19241">
    <property type="entry name" value="ATP-BINDING CASSETTE TRANSPORTER"/>
    <property type="match status" value="1"/>
</dbReference>
<evidence type="ECO:0000256" key="2">
    <source>
        <dbReference type="ARBA" id="ARBA00006012"/>
    </source>
</evidence>
<evidence type="ECO:0000256" key="1">
    <source>
        <dbReference type="ARBA" id="ARBA00004651"/>
    </source>
</evidence>
<dbReference type="SUPFAM" id="SSF52540">
    <property type="entry name" value="P-loop containing nucleoside triphosphate hydrolases"/>
    <property type="match status" value="2"/>
</dbReference>
<dbReference type="InterPro" id="IPR027417">
    <property type="entry name" value="P-loop_NTPase"/>
</dbReference>
<feature type="region of interest" description="Disordered" evidence="11">
    <location>
        <begin position="764"/>
        <end position="794"/>
    </location>
</feature>
<evidence type="ECO:0000256" key="12">
    <source>
        <dbReference type="SAM" id="Phobius"/>
    </source>
</evidence>
<dbReference type="PROSITE" id="PS50893">
    <property type="entry name" value="ABC_TRANSPORTER_2"/>
    <property type="match status" value="2"/>
</dbReference>
<keyword evidence="8 12" id="KW-1133">Transmembrane helix</keyword>
<comment type="similarity">
    <text evidence="2">Belongs to the ABC transporter superfamily. ABCG family. PDR (TC 3.A.1.205) subfamily.</text>
</comment>
<feature type="transmembrane region" description="Helical" evidence="12">
    <location>
        <begin position="1147"/>
        <end position="1164"/>
    </location>
</feature>
<feature type="compositionally biased region" description="Basic and acidic residues" evidence="11">
    <location>
        <begin position="768"/>
        <end position="780"/>
    </location>
</feature>
<evidence type="ECO:0000259" key="13">
    <source>
        <dbReference type="PROSITE" id="PS50893"/>
    </source>
</evidence>
<dbReference type="CDD" id="cd03233">
    <property type="entry name" value="ABCG_PDR_domain1"/>
    <property type="match status" value="1"/>
</dbReference>
<evidence type="ECO:0000256" key="6">
    <source>
        <dbReference type="ARBA" id="ARBA00022741"/>
    </source>
</evidence>
<dbReference type="PROSITE" id="PS00211">
    <property type="entry name" value="ABC_TRANSPORTER_1"/>
    <property type="match status" value="1"/>
</dbReference>
<dbReference type="InterPro" id="IPR017871">
    <property type="entry name" value="ABC_transporter-like_CS"/>
</dbReference>
<dbReference type="GO" id="GO:0005886">
    <property type="term" value="C:plasma membrane"/>
    <property type="evidence" value="ECO:0007669"/>
    <property type="project" value="UniProtKB-SubCell"/>
</dbReference>
<proteinExistence type="inferred from homology"/>
<feature type="domain" description="ABC transporter" evidence="13">
    <location>
        <begin position="106"/>
        <end position="361"/>
    </location>
</feature>
<feature type="transmembrane region" description="Helical" evidence="12">
    <location>
        <begin position="1255"/>
        <end position="1276"/>
    </location>
</feature>
<gene>
    <name evidence="14" type="ORF">K505DRAFT_380427</name>
</gene>
<keyword evidence="5 12" id="KW-0812">Transmembrane</keyword>
<name>A0A6A6WQJ5_9PLEO</name>
<evidence type="ECO:0000256" key="7">
    <source>
        <dbReference type="ARBA" id="ARBA00022840"/>
    </source>
</evidence>
<dbReference type="InterPro" id="IPR034003">
    <property type="entry name" value="ABCG_PDR_2"/>
</dbReference>
<dbReference type="EMBL" id="MU002526">
    <property type="protein sequence ID" value="KAF2786181.1"/>
    <property type="molecule type" value="Genomic_DNA"/>
</dbReference>
<dbReference type="InterPro" id="IPR034001">
    <property type="entry name" value="ABCG_PDR_1"/>
</dbReference>
<keyword evidence="10" id="KW-0325">Glycoprotein</keyword>
<feature type="compositionally biased region" description="Polar residues" evidence="11">
    <location>
        <begin position="782"/>
        <end position="794"/>
    </location>
</feature>
<evidence type="ECO:0000256" key="10">
    <source>
        <dbReference type="ARBA" id="ARBA00023180"/>
    </source>
</evidence>
<evidence type="ECO:0000256" key="9">
    <source>
        <dbReference type="ARBA" id="ARBA00023136"/>
    </source>
</evidence>
<dbReference type="GO" id="GO:0005524">
    <property type="term" value="F:ATP binding"/>
    <property type="evidence" value="ECO:0007669"/>
    <property type="project" value="UniProtKB-KW"/>
</dbReference>
<dbReference type="Proteomes" id="UP000799757">
    <property type="component" value="Unassembled WGS sequence"/>
</dbReference>
<comment type="subcellular location">
    <subcellularLocation>
        <location evidence="1">Cell membrane</location>
        <topology evidence="1">Multi-pass membrane protein</topology>
    </subcellularLocation>
</comment>
<feature type="transmembrane region" description="Helical" evidence="12">
    <location>
        <begin position="580"/>
        <end position="599"/>
    </location>
</feature>
<evidence type="ECO:0000256" key="5">
    <source>
        <dbReference type="ARBA" id="ARBA00022692"/>
    </source>
</evidence>
<feature type="domain" description="ABC transporter" evidence="13">
    <location>
        <begin position="804"/>
        <end position="1053"/>
    </location>
</feature>
<evidence type="ECO:0000313" key="15">
    <source>
        <dbReference type="Proteomes" id="UP000799757"/>
    </source>
</evidence>
<evidence type="ECO:0000256" key="4">
    <source>
        <dbReference type="ARBA" id="ARBA00022475"/>
    </source>
</evidence>
<dbReference type="Pfam" id="PF01061">
    <property type="entry name" value="ABC2_membrane"/>
    <property type="match status" value="2"/>
</dbReference>
<keyword evidence="7" id="KW-0067">ATP-binding</keyword>
<dbReference type="Pfam" id="PF06422">
    <property type="entry name" value="PDR_CDR"/>
    <property type="match status" value="1"/>
</dbReference>
<dbReference type="SMART" id="SM00382">
    <property type="entry name" value="AAA"/>
    <property type="match status" value="2"/>
</dbReference>